<proteinExistence type="predicted"/>
<keyword evidence="4" id="KW-1185">Reference proteome</keyword>
<dbReference type="Gene3D" id="1.10.260.40">
    <property type="entry name" value="lambda repressor-like DNA-binding domains"/>
    <property type="match status" value="1"/>
</dbReference>
<dbReference type="PANTHER" id="PTHR37038">
    <property type="entry name" value="TRANSCRIPTIONAL REGULATOR-RELATED"/>
    <property type="match status" value="1"/>
</dbReference>
<name>A0A514Z9S8_9LACT</name>
<dbReference type="Pfam" id="PF21259">
    <property type="entry name" value="Rgg_C"/>
    <property type="match status" value="1"/>
</dbReference>
<keyword evidence="1" id="KW-0175">Coiled coil</keyword>
<dbReference type="EMBL" id="CP041356">
    <property type="protein sequence ID" value="QDK71333.1"/>
    <property type="molecule type" value="Genomic_DNA"/>
</dbReference>
<protein>
    <submittedName>
        <fullName evidence="3">Helix-turn-helix domain-containing protein</fullName>
    </submittedName>
</protein>
<dbReference type="RefSeq" id="WP_142766903.1">
    <property type="nucleotide sequence ID" value="NZ_CP041356.1"/>
</dbReference>
<sequence length="271" mass="31541">MIYKKYGEIFRALRQQKKLSVLHFESIGISKATLAKFERGESMMGFDRVVLALQELGISLEEYEQILNNYTNSDQDELIERVIIADLYSDKNELLKLINDLEQSGHYSLALAAKSTLFSLNDIESEQIIDYLFSISIWGYMELSIFYLFLPNLSARETQLLINSFLIEKHPLLSSSKHRNKLLQIAYKSAILFSSRGYIDSAKYVINCIDNYHLEHDMFNQNLRNLSVGYWNFCFKNTSEGKLQIQKAIDIFNSLNLSEVSKYYQNMLDRL</sequence>
<gene>
    <name evidence="3" type="ORF">FLP15_09385</name>
</gene>
<dbReference type="OrthoDB" id="5769614at2"/>
<organism evidence="3 4">
    <name type="scientific">Lactococcus protaetiae</name>
    <dbReference type="NCBI Taxonomy" id="2592653"/>
    <lineage>
        <taxon>Bacteria</taxon>
        <taxon>Bacillati</taxon>
        <taxon>Bacillota</taxon>
        <taxon>Bacilli</taxon>
        <taxon>Lactobacillales</taxon>
        <taxon>Streptococcaceae</taxon>
        <taxon>Lactococcus</taxon>
    </lineage>
</organism>
<dbReference type="CDD" id="cd00093">
    <property type="entry name" value="HTH_XRE"/>
    <property type="match status" value="1"/>
</dbReference>
<dbReference type="PANTHER" id="PTHR37038:SF12">
    <property type="entry name" value="TRANSCRIPTIONAL REGULATOR"/>
    <property type="match status" value="1"/>
</dbReference>
<dbReference type="InterPro" id="IPR001387">
    <property type="entry name" value="Cro/C1-type_HTH"/>
</dbReference>
<feature type="coiled-coil region" evidence="1">
    <location>
        <begin position="53"/>
        <end position="104"/>
    </location>
</feature>
<dbReference type="InterPro" id="IPR053163">
    <property type="entry name" value="HTH-type_regulator_Rgg"/>
</dbReference>
<reference evidence="3 4" key="1">
    <citation type="submission" date="2019-07" db="EMBL/GenBank/DDBJ databases">
        <title>Genome sequencing of KACC 19320.</title>
        <authorList>
            <person name="Heo J."/>
            <person name="Kim S.-J."/>
            <person name="Kim J.-S."/>
            <person name="Hong S.-B."/>
            <person name="Kwon S.-W."/>
        </authorList>
    </citation>
    <scope>NUCLEOTIDE SEQUENCE [LARGE SCALE GENOMIC DNA]</scope>
    <source>
        <strain evidence="3 4">KACC 19320</strain>
    </source>
</reference>
<feature type="domain" description="HTH cro/C1-type" evidence="2">
    <location>
        <begin position="9"/>
        <end position="63"/>
    </location>
</feature>
<evidence type="ECO:0000313" key="4">
    <source>
        <dbReference type="Proteomes" id="UP000315128"/>
    </source>
</evidence>
<evidence type="ECO:0000256" key="1">
    <source>
        <dbReference type="SAM" id="Coils"/>
    </source>
</evidence>
<dbReference type="Pfam" id="PF01381">
    <property type="entry name" value="HTH_3"/>
    <property type="match status" value="1"/>
</dbReference>
<dbReference type="KEGG" id="lack:FLP15_09385"/>
<accession>A0A514Z9S8</accession>
<evidence type="ECO:0000259" key="2">
    <source>
        <dbReference type="SMART" id="SM00530"/>
    </source>
</evidence>
<evidence type="ECO:0000313" key="3">
    <source>
        <dbReference type="EMBL" id="QDK71333.1"/>
    </source>
</evidence>
<dbReference type="GO" id="GO:0003677">
    <property type="term" value="F:DNA binding"/>
    <property type="evidence" value="ECO:0007669"/>
    <property type="project" value="InterPro"/>
</dbReference>
<dbReference type="SUPFAM" id="SSF47413">
    <property type="entry name" value="lambda repressor-like DNA-binding domains"/>
    <property type="match status" value="1"/>
</dbReference>
<dbReference type="SMART" id="SM00530">
    <property type="entry name" value="HTH_XRE"/>
    <property type="match status" value="1"/>
</dbReference>
<dbReference type="NCBIfam" id="TIGR01716">
    <property type="entry name" value="RGG_Cterm"/>
    <property type="match status" value="1"/>
</dbReference>
<dbReference type="Proteomes" id="UP000315128">
    <property type="component" value="Chromosome"/>
</dbReference>
<dbReference type="AlphaFoldDB" id="A0A514Z9S8"/>
<dbReference type="InterPro" id="IPR010982">
    <property type="entry name" value="Lambda_DNA-bd_dom_sf"/>
</dbReference>
<dbReference type="InterPro" id="IPR010057">
    <property type="entry name" value="Transcription_activator_Rgg_C"/>
</dbReference>